<evidence type="ECO:0000259" key="6">
    <source>
        <dbReference type="PROSITE" id="PS50888"/>
    </source>
</evidence>
<evidence type="ECO:0000256" key="1">
    <source>
        <dbReference type="ARBA" id="ARBA00004123"/>
    </source>
</evidence>
<reference evidence="7 8" key="1">
    <citation type="submission" date="2020-06" db="EMBL/GenBank/DDBJ databases">
        <title>Transcriptomic and genomic resources for Thalictrum thalictroides and T. hernandezii: Facilitating candidate gene discovery in an emerging model plant lineage.</title>
        <authorList>
            <person name="Arias T."/>
            <person name="Riano-Pachon D.M."/>
            <person name="Di Stilio V.S."/>
        </authorList>
    </citation>
    <scope>NUCLEOTIDE SEQUENCE [LARGE SCALE GENOMIC DNA]</scope>
    <source>
        <strain evidence="8">cv. WT478/WT964</strain>
        <tissue evidence="7">Leaves</tissue>
    </source>
</reference>
<dbReference type="GO" id="GO:0046983">
    <property type="term" value="F:protein dimerization activity"/>
    <property type="evidence" value="ECO:0007669"/>
    <property type="project" value="InterPro"/>
</dbReference>
<feature type="compositionally biased region" description="Polar residues" evidence="5">
    <location>
        <begin position="306"/>
        <end position="322"/>
    </location>
</feature>
<dbReference type="InterPro" id="IPR024097">
    <property type="entry name" value="bHLH_ZIP_TF"/>
</dbReference>
<keyword evidence="4" id="KW-0539">Nucleus</keyword>
<feature type="compositionally biased region" description="Acidic residues" evidence="5">
    <location>
        <begin position="412"/>
        <end position="429"/>
    </location>
</feature>
<comment type="caution">
    <text evidence="7">The sequence shown here is derived from an EMBL/GenBank/DDBJ whole genome shotgun (WGS) entry which is preliminary data.</text>
</comment>
<dbReference type="CDD" id="cd18919">
    <property type="entry name" value="bHLH_AtBPE_like"/>
    <property type="match status" value="1"/>
</dbReference>
<dbReference type="GO" id="GO:0005634">
    <property type="term" value="C:nucleus"/>
    <property type="evidence" value="ECO:0007669"/>
    <property type="project" value="UniProtKB-SubCell"/>
</dbReference>
<proteinExistence type="predicted"/>
<feature type="domain" description="BHLH" evidence="6">
    <location>
        <begin position="160"/>
        <end position="210"/>
    </location>
</feature>
<gene>
    <name evidence="7" type="ORF">FRX31_010934</name>
</gene>
<dbReference type="InterPro" id="IPR036638">
    <property type="entry name" value="HLH_DNA-bd_sf"/>
</dbReference>
<evidence type="ECO:0000256" key="5">
    <source>
        <dbReference type="SAM" id="MobiDB-lite"/>
    </source>
</evidence>
<name>A0A7J6WRA7_THATH</name>
<dbReference type="Pfam" id="PF00428">
    <property type="entry name" value="Ribosomal_60s"/>
    <property type="match status" value="1"/>
</dbReference>
<dbReference type="Pfam" id="PF00010">
    <property type="entry name" value="HLH"/>
    <property type="match status" value="1"/>
</dbReference>
<evidence type="ECO:0000313" key="7">
    <source>
        <dbReference type="EMBL" id="KAF5199477.1"/>
    </source>
</evidence>
<evidence type="ECO:0000256" key="3">
    <source>
        <dbReference type="ARBA" id="ARBA00023163"/>
    </source>
</evidence>
<keyword evidence="2" id="KW-0805">Transcription regulation</keyword>
<feature type="region of interest" description="Disordered" evidence="5">
    <location>
        <begin position="306"/>
        <end position="333"/>
    </location>
</feature>
<evidence type="ECO:0000256" key="2">
    <source>
        <dbReference type="ARBA" id="ARBA00023015"/>
    </source>
</evidence>
<dbReference type="OrthoDB" id="1928604at2759"/>
<feature type="compositionally biased region" description="Basic and acidic residues" evidence="5">
    <location>
        <begin position="124"/>
        <end position="145"/>
    </location>
</feature>
<dbReference type="PANTHER" id="PTHR12565:SF431">
    <property type="entry name" value="TRANSCRIPTION FACTOR BHLH137"/>
    <property type="match status" value="1"/>
</dbReference>
<accession>A0A7J6WRA7</accession>
<comment type="subcellular location">
    <subcellularLocation>
        <location evidence="1">Nucleus</location>
    </subcellularLocation>
</comment>
<keyword evidence="3" id="KW-0804">Transcription</keyword>
<dbReference type="Proteomes" id="UP000554482">
    <property type="component" value="Unassembled WGS sequence"/>
</dbReference>
<dbReference type="SUPFAM" id="SSF47459">
    <property type="entry name" value="HLH, helix-loop-helix DNA-binding domain"/>
    <property type="match status" value="1"/>
</dbReference>
<dbReference type="SMART" id="SM00353">
    <property type="entry name" value="HLH"/>
    <property type="match status" value="1"/>
</dbReference>
<protein>
    <submittedName>
        <fullName evidence="7">Transcription factor bhlh</fullName>
    </submittedName>
</protein>
<sequence length="429" mass="46910">MAAFSYQQHLPLPSFLDLSVLLPNSSSSIKMSGLLEEEETYIDNISTCFPYSSLTHQHFDQELPIEKQKTDSSSIVEGSSDQMMVMTPKQKNRDGSCSSSSETKDSKRNTITKKQRNCSDDFNDTEKIKSSKDDNKKKNQKKDPEVTQSGYVHVRARRGQATDSHSLAERLRREKISERLKLLQSLVPGCDKVTSKALMLDEIINYVQSLQHQVEFLSMKLASMSPITYDMGGYLSSALLPPAVQLSNTAAVTDDIAAPFTTENCSNLLMNTPVSYLLQQAAGGQRQNNNVLCQQNNGNLLWSNVDQQRPTRSSGSEWSAKQTKGGDIEASASSTKDLEKKLVQACLSRYSGVVSTFFGFCTPSSAVCEVIVSAGAGAGFIASGRAAPVASRGGAVAVVAPTAAEEKKKEEMVEESDEDMPFSLFDEEE</sequence>
<feature type="compositionally biased region" description="Polar residues" evidence="5">
    <location>
        <begin position="71"/>
        <end position="82"/>
    </location>
</feature>
<dbReference type="GO" id="GO:0003700">
    <property type="term" value="F:DNA-binding transcription factor activity"/>
    <property type="evidence" value="ECO:0007669"/>
    <property type="project" value="TreeGrafter"/>
</dbReference>
<dbReference type="EMBL" id="JABWDY010011912">
    <property type="protein sequence ID" value="KAF5199477.1"/>
    <property type="molecule type" value="Genomic_DNA"/>
</dbReference>
<dbReference type="InterPro" id="IPR011598">
    <property type="entry name" value="bHLH_dom"/>
</dbReference>
<keyword evidence="8" id="KW-1185">Reference proteome</keyword>
<dbReference type="PROSITE" id="PS50888">
    <property type="entry name" value="BHLH"/>
    <property type="match status" value="1"/>
</dbReference>
<dbReference type="FunFam" id="4.10.280.10:FF:000002">
    <property type="entry name" value="Basic helix-loop-helix transcription factor"/>
    <property type="match status" value="1"/>
</dbReference>
<evidence type="ECO:0000256" key="4">
    <source>
        <dbReference type="ARBA" id="ARBA00023242"/>
    </source>
</evidence>
<dbReference type="AlphaFoldDB" id="A0A7J6WRA7"/>
<dbReference type="PANTHER" id="PTHR12565">
    <property type="entry name" value="STEROL REGULATORY ELEMENT-BINDING PROTEIN"/>
    <property type="match status" value="1"/>
</dbReference>
<evidence type="ECO:0000313" key="8">
    <source>
        <dbReference type="Proteomes" id="UP000554482"/>
    </source>
</evidence>
<feature type="region of interest" description="Disordered" evidence="5">
    <location>
        <begin position="407"/>
        <end position="429"/>
    </location>
</feature>
<dbReference type="Gene3D" id="4.10.280.10">
    <property type="entry name" value="Helix-loop-helix DNA-binding domain"/>
    <property type="match status" value="1"/>
</dbReference>
<feature type="region of interest" description="Disordered" evidence="5">
    <location>
        <begin position="65"/>
        <end position="167"/>
    </location>
</feature>
<organism evidence="7 8">
    <name type="scientific">Thalictrum thalictroides</name>
    <name type="common">Rue-anemone</name>
    <name type="synonym">Anemone thalictroides</name>
    <dbReference type="NCBI Taxonomy" id="46969"/>
    <lineage>
        <taxon>Eukaryota</taxon>
        <taxon>Viridiplantae</taxon>
        <taxon>Streptophyta</taxon>
        <taxon>Embryophyta</taxon>
        <taxon>Tracheophyta</taxon>
        <taxon>Spermatophyta</taxon>
        <taxon>Magnoliopsida</taxon>
        <taxon>Ranunculales</taxon>
        <taxon>Ranunculaceae</taxon>
        <taxon>Thalictroideae</taxon>
        <taxon>Thalictrum</taxon>
    </lineage>
</organism>